<feature type="region of interest" description="Disordered" evidence="1">
    <location>
        <begin position="239"/>
        <end position="280"/>
    </location>
</feature>
<dbReference type="Proteomes" id="UP000053758">
    <property type="component" value="Unassembled WGS sequence"/>
</dbReference>
<dbReference type="Gene3D" id="1.25.10.10">
    <property type="entry name" value="Leucine-rich Repeat Variant"/>
    <property type="match status" value="1"/>
</dbReference>
<feature type="region of interest" description="Disordered" evidence="1">
    <location>
        <begin position="1030"/>
        <end position="1071"/>
    </location>
</feature>
<dbReference type="CDD" id="cd03676">
    <property type="entry name" value="NUDIX_Tnr3_like"/>
    <property type="match status" value="1"/>
</dbReference>
<feature type="compositionally biased region" description="Polar residues" evidence="1">
    <location>
        <begin position="1044"/>
        <end position="1063"/>
    </location>
</feature>
<feature type="chain" id="PRO_5001755624" evidence="2">
    <location>
        <begin position="44"/>
        <end position="1469"/>
    </location>
</feature>
<keyword evidence="4" id="KW-0808">Transferase</keyword>
<evidence type="ECO:0000313" key="4">
    <source>
        <dbReference type="EMBL" id="GAK64464.1"/>
    </source>
</evidence>
<dbReference type="EMBL" id="DF830072">
    <property type="protein sequence ID" value="GAK64464.1"/>
    <property type="molecule type" value="Genomic_DNA"/>
</dbReference>
<dbReference type="PANTHER" id="PTHR13622:SF8">
    <property type="entry name" value="THIAMIN PYROPHOSPHOKINASE 1"/>
    <property type="match status" value="1"/>
</dbReference>
<keyword evidence="5" id="KW-1185">Reference proteome</keyword>
<dbReference type="GO" id="GO:0016301">
    <property type="term" value="F:kinase activity"/>
    <property type="evidence" value="ECO:0007669"/>
    <property type="project" value="UniProtKB-KW"/>
</dbReference>
<protein>
    <submittedName>
        <fullName evidence="4">Thiamine pyrophosphokinase</fullName>
    </submittedName>
</protein>
<dbReference type="FunFam" id="3.90.79.10:FF:000019">
    <property type="entry name" value="Thiamin pyrophosphokinase, putative"/>
    <property type="match status" value="1"/>
</dbReference>
<dbReference type="PROSITE" id="PS51462">
    <property type="entry name" value="NUDIX"/>
    <property type="match status" value="1"/>
</dbReference>
<sequence>MWSGAAAGPWMRTRAHLDTHLVHHPFLSLQLALLCSFSDTTVGGQLGPLRSRPEQNGTRNYISGVLDQRAPIAMSGSGESFTLLESGTSRMHFKLAKALEDATSPHESDLAIQDALTQICTRLASKSSARHLSELVPPLLTLLHCLHHYPSAGQQQEPLDVSFALLPTLQLLSLATDWNDVLLAHQLLPFLLERRPSPLPISPSSSATSRSAHRDEDHSSSLLLLNTFRASLAAALASGDNDVTPSESSPSASSSRSRSRSRSPSRTRPLSTSAKAASSRCTDLRVMETLKSLANGIPQGPAVLPSLASTLVALTRHSDSTIRSLTLDAMLSCASFSSGNQETDADGDVEGRNEMLEAALTIARLVLASTYAFSTGSDIDEQDGVILAEMERRVDPNPGVLRSCLRIIERARMAGLISSNELACHVVEILQATRWLPMHLELKSLQQIDVPVQVTNRTEGLRARAAARQRGPLQAQHNYYGTYAPWLTEACLAALSRCAKDLLASSTPRLEQDTHAELLKSILRIYNSASQGKAAALALCVASARCIGALYDSPQDGSEVSAHPSLSASGGNQDGETAALWSALTRHTRSQLSSTNPNRKAAGIMLLEALLPVGWAYQNTAAATGEAGKGVPSPAPVHMTEEDMAQLMTLLADSDSSIRKRTLGLLHRVDSSLTSLMRTQLQSSVDTELLKLNGTPITAEVTSVALRLLEVAAFSVQSADGAAQAAAESELERAVMSIMPLNPFGSFGSIESPPDTASSSAFLWQLQALSIDMRLALMRCLLGAARSEPASSGALRLLCTLLADITPSDFRAKSGALDSFCKWSVSELLGSDGIISFLIRASGEARALAAAREAILAITARTFSLIVNLEGSEEAPATLAACLEALQPVLSKLIETESIAAIRLEASNLQLICRTIFRPAEAQHAILMDRIKTMASACQTIANSAKWLLTLELDHTSAFQRKEDRKAESTGSALLAAASRFFAPSSTRDHRTARSWTQSASSADSFAAVRLREQVPDSLLQSSLLLSPDGSTATLRSSDRHSSHGNSKSSRQTSQALSRSAIPSETKRVRDRRIADAMSESIANLVLGSDAHPSSSKNEVIFSATSSGVLEGEELELVEEVADPERRLDLATDAGKEPTLLDLVHQCHNHDPWLDTSLTPFILDGVQIGFLPARVVKACMDDSDRQRKAGLPAVLRKVRFAMRHREIVPPSAKSRVCEAVTFTAEFATEEARTRGLNEVAQRWRKARIFPDPLDGWRDELYAIYGLNPRPGTRNPIAFKLERAACALFGLATFGVHLTAYTVAPETGELRVWVPQRSSTKSTWPGYLDNSVAGGIVAGDLPMESVVRECEEEANLEATLVEKHIKQTGVLSYCYKTSAQGWIQPEIEYVYDLPLPADVVLQPKDGEVDHFELLTLDQIYEKMRQGRFKANCVLVILDFLIRHGFITADKEPGYRQIVAQLHVDLRLPGP</sequence>
<evidence type="ECO:0000259" key="3">
    <source>
        <dbReference type="PROSITE" id="PS51462"/>
    </source>
</evidence>
<dbReference type="InterPro" id="IPR011989">
    <property type="entry name" value="ARM-like"/>
</dbReference>
<organism evidence="4">
    <name type="scientific">Pseudozyma antarctica</name>
    <name type="common">Yeast</name>
    <name type="synonym">Candida antarctica</name>
    <dbReference type="NCBI Taxonomy" id="84753"/>
    <lineage>
        <taxon>Eukaryota</taxon>
        <taxon>Fungi</taxon>
        <taxon>Dikarya</taxon>
        <taxon>Basidiomycota</taxon>
        <taxon>Ustilaginomycotina</taxon>
        <taxon>Ustilaginomycetes</taxon>
        <taxon>Ustilaginales</taxon>
        <taxon>Ustilaginaceae</taxon>
        <taxon>Moesziomyces</taxon>
    </lineage>
</organism>
<dbReference type="Pfam" id="PF00293">
    <property type="entry name" value="NUDIX"/>
    <property type="match status" value="1"/>
</dbReference>
<dbReference type="Gene3D" id="3.90.79.10">
    <property type="entry name" value="Nucleoside Triphosphate Pyrophosphohydrolase"/>
    <property type="match status" value="1"/>
</dbReference>
<feature type="signal peptide" evidence="2">
    <location>
        <begin position="1"/>
        <end position="43"/>
    </location>
</feature>
<dbReference type="PANTHER" id="PTHR13622">
    <property type="entry name" value="THIAMIN PYROPHOSPHOKINASE"/>
    <property type="match status" value="1"/>
</dbReference>
<gene>
    <name evidence="4" type="ORF">PAN0_005d2678</name>
</gene>
<dbReference type="HOGENOM" id="CLU_251955_0_0_1"/>
<name>A0A081CCR8_PSEA2</name>
<accession>A0A081CCR8</accession>
<dbReference type="InterPro" id="IPR016024">
    <property type="entry name" value="ARM-type_fold"/>
</dbReference>
<dbReference type="GeneID" id="26303573"/>
<dbReference type="SUPFAM" id="SSF55811">
    <property type="entry name" value="Nudix"/>
    <property type="match status" value="1"/>
</dbReference>
<dbReference type="RefSeq" id="XP_014657404.1">
    <property type="nucleotide sequence ID" value="XM_014801918.1"/>
</dbReference>
<reference evidence="4" key="1">
    <citation type="submission" date="2014-07" db="EMBL/GenBank/DDBJ databases">
        <title>Draft genome sequence of the yeast Pseudozyma antarctica JCM 10317 known as a producer of lipase B which used in a wide range of industrial applications.</title>
        <authorList>
            <person name="Morita T."/>
            <person name="Saika A."/>
            <person name="Koike H."/>
        </authorList>
    </citation>
    <scope>NUCLEOTIDE SEQUENCE</scope>
    <source>
        <strain evidence="4">JCM 10317</strain>
    </source>
</reference>
<dbReference type="InterPro" id="IPR015797">
    <property type="entry name" value="NUDIX_hydrolase-like_dom_sf"/>
</dbReference>
<dbReference type="InterPro" id="IPR031804">
    <property type="entry name" value="DUF4743"/>
</dbReference>
<keyword evidence="2" id="KW-0732">Signal</keyword>
<feature type="domain" description="Nudix hydrolase" evidence="3">
    <location>
        <begin position="1294"/>
        <end position="1437"/>
    </location>
</feature>
<dbReference type="InterPro" id="IPR000086">
    <property type="entry name" value="NUDIX_hydrolase_dom"/>
</dbReference>
<evidence type="ECO:0000256" key="2">
    <source>
        <dbReference type="SAM" id="SignalP"/>
    </source>
</evidence>
<evidence type="ECO:0000256" key="1">
    <source>
        <dbReference type="SAM" id="MobiDB-lite"/>
    </source>
</evidence>
<proteinExistence type="predicted"/>
<dbReference type="GO" id="GO:0044715">
    <property type="term" value="F:8-oxo-dGDP phosphatase activity"/>
    <property type="evidence" value="ECO:0007669"/>
    <property type="project" value="UniProtKB-ARBA"/>
</dbReference>
<dbReference type="SUPFAM" id="SSF48371">
    <property type="entry name" value="ARM repeat"/>
    <property type="match status" value="1"/>
</dbReference>
<evidence type="ECO:0000313" key="5">
    <source>
        <dbReference type="Proteomes" id="UP000053758"/>
    </source>
</evidence>
<keyword evidence="4" id="KW-0418">Kinase</keyword>
<dbReference type="Pfam" id="PF15916">
    <property type="entry name" value="DUF4743"/>
    <property type="match status" value="1"/>
</dbReference>
<feature type="compositionally biased region" description="Low complexity" evidence="1">
    <location>
        <begin position="244"/>
        <end position="256"/>
    </location>
</feature>